<dbReference type="PROSITE" id="PS50966">
    <property type="entry name" value="ZF_SWIM"/>
    <property type="match status" value="1"/>
</dbReference>
<organism evidence="4 5">
    <name type="scientific">Trichogramma kaykai</name>
    <dbReference type="NCBI Taxonomy" id="54128"/>
    <lineage>
        <taxon>Eukaryota</taxon>
        <taxon>Metazoa</taxon>
        <taxon>Ecdysozoa</taxon>
        <taxon>Arthropoda</taxon>
        <taxon>Hexapoda</taxon>
        <taxon>Insecta</taxon>
        <taxon>Pterygota</taxon>
        <taxon>Neoptera</taxon>
        <taxon>Endopterygota</taxon>
        <taxon>Hymenoptera</taxon>
        <taxon>Apocrita</taxon>
        <taxon>Proctotrupomorpha</taxon>
        <taxon>Chalcidoidea</taxon>
        <taxon>Trichogrammatidae</taxon>
        <taxon>Trichogramma</taxon>
    </lineage>
</organism>
<dbReference type="InterPro" id="IPR048324">
    <property type="entry name" value="ZSWIM1-3_RNaseH-like"/>
</dbReference>
<dbReference type="AlphaFoldDB" id="A0ABD2WSM7"/>
<accession>A0ABD2WSM7</accession>
<dbReference type="PANTHER" id="PTHR31569:SF4">
    <property type="entry name" value="SWIM-TYPE DOMAIN-CONTAINING PROTEIN"/>
    <property type="match status" value="1"/>
</dbReference>
<proteinExistence type="predicted"/>
<comment type="caution">
    <text evidence="4">The sequence shown here is derived from an EMBL/GenBank/DDBJ whole genome shotgun (WGS) entry which is preliminary data.</text>
</comment>
<evidence type="ECO:0000256" key="2">
    <source>
        <dbReference type="SAM" id="Coils"/>
    </source>
</evidence>
<gene>
    <name evidence="4" type="ORF">TKK_009912</name>
</gene>
<dbReference type="InterPro" id="IPR007527">
    <property type="entry name" value="Znf_SWIM"/>
</dbReference>
<keyword evidence="1" id="KW-0862">Zinc</keyword>
<protein>
    <recommendedName>
        <fullName evidence="3">SWIM-type domain-containing protein</fullName>
    </recommendedName>
</protein>
<dbReference type="Pfam" id="PF21056">
    <property type="entry name" value="ZSWIM1-3_RNaseH-like"/>
    <property type="match status" value="1"/>
</dbReference>
<feature type="coiled-coil region" evidence="2">
    <location>
        <begin position="83"/>
        <end position="110"/>
    </location>
</feature>
<evidence type="ECO:0000313" key="4">
    <source>
        <dbReference type="EMBL" id="KAL3396039.1"/>
    </source>
</evidence>
<keyword evidence="1" id="KW-0479">Metal-binding</keyword>
<sequence length="602" mass="69882">MFCFSTFKHDCPAFVKLSLSRDKQKLRVTETNFTHVGHEDSQEYYEYLPENRQLDEVLKLLKMKCPVKMIQNELIEDGKIIKIKDIQNLRKKINENDDDLEKAINLLENTYGASAHVILDSIEDGNSVKTFKGLYFSTATMRKALKAWPEIVFIDTTYNLSKWNMSVAIMAVSDGNGYTHIVAVGFLTDETEETLSEFIKAFQNDNKEVCHSIKSFMTNKDLTERKVLKTFFPKASLFLCEFHVLRIFKRTVTPQNMNMSRQKCNICLNKMSRMTKSLSQKEYEHYYNLFRVKASASLIKYFDKNWNSNISEWTRFSMSKENYNNYTNNAVESINGCMKKLINKRRSLCGLIRAFFTYYKNHNDNKKIKLVDKILKRPNQSYPKGSPEQMYSSFLTSKASKIVVQELLKSKNMTYVSSDNINQSCTIRSQFDILNVTTVDCSCVTWNSNALPCRHIFAIRRTFDKPLFDLSLCGKKWHLEYDRKNQPLLAKTKSVNMKSTVRSSQNQAQKRTNYQSRRNKASLISKNLVNLMSQATGARFERRLQTLINIGEIWKDGEDVDISNLKSLVIQNLSNNFENIRISTPRKNKIHGKPKNVLRSAV</sequence>
<name>A0ABD2WSM7_9HYME</name>
<dbReference type="EMBL" id="JBJJXI010000074">
    <property type="protein sequence ID" value="KAL3396039.1"/>
    <property type="molecule type" value="Genomic_DNA"/>
</dbReference>
<keyword evidence="2" id="KW-0175">Coiled coil</keyword>
<feature type="domain" description="SWIM-type" evidence="3">
    <location>
        <begin position="427"/>
        <end position="464"/>
    </location>
</feature>
<dbReference type="Proteomes" id="UP001627154">
    <property type="component" value="Unassembled WGS sequence"/>
</dbReference>
<keyword evidence="5" id="KW-1185">Reference proteome</keyword>
<evidence type="ECO:0000313" key="5">
    <source>
        <dbReference type="Proteomes" id="UP001627154"/>
    </source>
</evidence>
<dbReference type="GO" id="GO:0008270">
    <property type="term" value="F:zinc ion binding"/>
    <property type="evidence" value="ECO:0007669"/>
    <property type="project" value="UniProtKB-KW"/>
</dbReference>
<keyword evidence="1" id="KW-0863">Zinc-finger</keyword>
<dbReference type="PANTHER" id="PTHR31569">
    <property type="entry name" value="SWIM-TYPE DOMAIN-CONTAINING PROTEIN"/>
    <property type="match status" value="1"/>
</dbReference>
<evidence type="ECO:0000256" key="1">
    <source>
        <dbReference type="PROSITE-ProRule" id="PRU00325"/>
    </source>
</evidence>
<evidence type="ECO:0000259" key="3">
    <source>
        <dbReference type="PROSITE" id="PS50966"/>
    </source>
</evidence>
<reference evidence="4 5" key="1">
    <citation type="journal article" date="2024" name="bioRxiv">
        <title>A reference genome for Trichogramma kaykai: A tiny desert-dwelling parasitoid wasp with competing sex-ratio distorters.</title>
        <authorList>
            <person name="Culotta J."/>
            <person name="Lindsey A.R."/>
        </authorList>
    </citation>
    <scope>NUCLEOTIDE SEQUENCE [LARGE SCALE GENOMIC DNA]</scope>
    <source>
        <strain evidence="4 5">KSX58</strain>
    </source>
</reference>
<dbReference type="InterPro" id="IPR052579">
    <property type="entry name" value="Zinc_finger_SWIM"/>
</dbReference>